<dbReference type="InterPro" id="IPR011701">
    <property type="entry name" value="MFS"/>
</dbReference>
<dbReference type="PANTHER" id="PTHR43129">
    <property type="entry name" value="FOSMIDOMYCIN RESISTANCE PROTEIN"/>
    <property type="match status" value="1"/>
</dbReference>
<accession>X1T4P4</accession>
<dbReference type="EMBL" id="BARW01009004">
    <property type="protein sequence ID" value="GAI74964.1"/>
    <property type="molecule type" value="Genomic_DNA"/>
</dbReference>
<feature type="domain" description="Major facilitator superfamily (MFS) profile" evidence="2">
    <location>
        <begin position="1"/>
        <end position="128"/>
    </location>
</feature>
<dbReference type="AlphaFoldDB" id="X1T4P4"/>
<name>X1T4P4_9ZZZZ</name>
<gene>
    <name evidence="3" type="ORF">S12H4_18263</name>
</gene>
<dbReference type="Gene3D" id="1.20.1250.20">
    <property type="entry name" value="MFS general substrate transporter like domains"/>
    <property type="match status" value="1"/>
</dbReference>
<feature type="transmembrane region" description="Helical" evidence="1">
    <location>
        <begin position="35"/>
        <end position="52"/>
    </location>
</feature>
<keyword evidence="1" id="KW-1133">Transmembrane helix</keyword>
<keyword evidence="1" id="KW-0472">Membrane</keyword>
<dbReference type="Pfam" id="PF07690">
    <property type="entry name" value="MFS_1"/>
    <property type="match status" value="1"/>
</dbReference>
<protein>
    <recommendedName>
        <fullName evidence="2">Major facilitator superfamily (MFS) profile domain-containing protein</fullName>
    </recommendedName>
</protein>
<comment type="caution">
    <text evidence="3">The sequence shown here is derived from an EMBL/GenBank/DDBJ whole genome shotgun (WGS) entry which is preliminary data.</text>
</comment>
<evidence type="ECO:0000256" key="1">
    <source>
        <dbReference type="SAM" id="Phobius"/>
    </source>
</evidence>
<organism evidence="3">
    <name type="scientific">marine sediment metagenome</name>
    <dbReference type="NCBI Taxonomy" id="412755"/>
    <lineage>
        <taxon>unclassified sequences</taxon>
        <taxon>metagenomes</taxon>
        <taxon>ecological metagenomes</taxon>
    </lineage>
</organism>
<proteinExistence type="predicted"/>
<evidence type="ECO:0000259" key="2">
    <source>
        <dbReference type="PROSITE" id="PS50850"/>
    </source>
</evidence>
<evidence type="ECO:0000313" key="3">
    <source>
        <dbReference type="EMBL" id="GAI74964.1"/>
    </source>
</evidence>
<sequence>MGITLVQASLLVSVPRLVNVVLYIPTGLVADKRPALILTASFVATGLGALLIPVSRSFTLILLGFALISFGATLYHPPSLKLASGFPPDRVSFAMGVHNMGASLGFAAGPLLLAVMMPLWGWRASFYV</sequence>
<dbReference type="GO" id="GO:0005886">
    <property type="term" value="C:plasma membrane"/>
    <property type="evidence" value="ECO:0007669"/>
    <property type="project" value="TreeGrafter"/>
</dbReference>
<dbReference type="SUPFAM" id="SSF103473">
    <property type="entry name" value="MFS general substrate transporter"/>
    <property type="match status" value="1"/>
</dbReference>
<keyword evidence="1" id="KW-0812">Transmembrane</keyword>
<dbReference type="PANTHER" id="PTHR43129:SF1">
    <property type="entry name" value="FOSMIDOMYCIN RESISTANCE PROTEIN"/>
    <property type="match status" value="1"/>
</dbReference>
<dbReference type="GO" id="GO:0022857">
    <property type="term" value="F:transmembrane transporter activity"/>
    <property type="evidence" value="ECO:0007669"/>
    <property type="project" value="InterPro"/>
</dbReference>
<dbReference type="InterPro" id="IPR036259">
    <property type="entry name" value="MFS_trans_sf"/>
</dbReference>
<dbReference type="InterPro" id="IPR020846">
    <property type="entry name" value="MFS_dom"/>
</dbReference>
<reference evidence="3" key="1">
    <citation type="journal article" date="2014" name="Front. Microbiol.">
        <title>High frequency of phylogenetically diverse reductive dehalogenase-homologous genes in deep subseafloor sedimentary metagenomes.</title>
        <authorList>
            <person name="Kawai M."/>
            <person name="Futagami T."/>
            <person name="Toyoda A."/>
            <person name="Takaki Y."/>
            <person name="Nishi S."/>
            <person name="Hori S."/>
            <person name="Arai W."/>
            <person name="Tsubouchi T."/>
            <person name="Morono Y."/>
            <person name="Uchiyama I."/>
            <person name="Ito T."/>
            <person name="Fujiyama A."/>
            <person name="Inagaki F."/>
            <person name="Takami H."/>
        </authorList>
    </citation>
    <scope>NUCLEOTIDE SEQUENCE</scope>
    <source>
        <strain evidence="3">Expedition CK06-06</strain>
    </source>
</reference>
<feature type="non-terminal residue" evidence="3">
    <location>
        <position position="128"/>
    </location>
</feature>
<dbReference type="PROSITE" id="PS50850">
    <property type="entry name" value="MFS"/>
    <property type="match status" value="1"/>
</dbReference>
<feature type="transmembrane region" description="Helical" evidence="1">
    <location>
        <begin position="97"/>
        <end position="122"/>
    </location>
</feature>
<feature type="transmembrane region" description="Helical" evidence="1">
    <location>
        <begin position="59"/>
        <end position="77"/>
    </location>
</feature>